<evidence type="ECO:0000256" key="1">
    <source>
        <dbReference type="ARBA" id="ARBA00007788"/>
    </source>
</evidence>
<evidence type="ECO:0000259" key="8">
    <source>
        <dbReference type="PROSITE" id="PS50943"/>
    </source>
</evidence>
<protein>
    <recommendedName>
        <fullName evidence="7">RNA polymerase sigma factor</fullName>
    </recommendedName>
</protein>
<dbReference type="InterPro" id="IPR036388">
    <property type="entry name" value="WH-like_DNA-bd_sf"/>
</dbReference>
<keyword evidence="5 7" id="KW-0238">DNA-binding</keyword>
<dbReference type="InterPro" id="IPR007630">
    <property type="entry name" value="RNA_pol_sigma70_r4"/>
</dbReference>
<evidence type="ECO:0000313" key="10">
    <source>
        <dbReference type="Proteomes" id="UP000886721"/>
    </source>
</evidence>
<dbReference type="InterPro" id="IPR007627">
    <property type="entry name" value="RNA_pol_sigma70_r2"/>
</dbReference>
<dbReference type="Pfam" id="PF04542">
    <property type="entry name" value="Sigma70_r2"/>
    <property type="match status" value="1"/>
</dbReference>
<evidence type="ECO:0000256" key="4">
    <source>
        <dbReference type="ARBA" id="ARBA00023082"/>
    </source>
</evidence>
<dbReference type="PROSITE" id="PS00716">
    <property type="entry name" value="SIGMA70_2"/>
    <property type="match status" value="1"/>
</dbReference>
<reference evidence="9" key="1">
    <citation type="journal article" date="2021" name="PeerJ">
        <title>Extensive microbial diversity within the chicken gut microbiome revealed by metagenomics and culture.</title>
        <authorList>
            <person name="Gilroy R."/>
            <person name="Ravi A."/>
            <person name="Getino M."/>
            <person name="Pursley I."/>
            <person name="Horton D.L."/>
            <person name="Alikhan N.F."/>
            <person name="Baker D."/>
            <person name="Gharbi K."/>
            <person name="Hall N."/>
            <person name="Watson M."/>
            <person name="Adriaenssens E.M."/>
            <person name="Foster-Nyarko E."/>
            <person name="Jarju S."/>
            <person name="Secka A."/>
            <person name="Antonio M."/>
            <person name="Oren A."/>
            <person name="Chaudhuri R.R."/>
            <person name="La Ragione R."/>
            <person name="Hildebrand F."/>
            <person name="Pallen M.J."/>
        </authorList>
    </citation>
    <scope>NUCLEOTIDE SEQUENCE</scope>
    <source>
        <strain evidence="9">CHK191-13928</strain>
    </source>
</reference>
<dbReference type="Pfam" id="PF04545">
    <property type="entry name" value="Sigma70_r4"/>
    <property type="match status" value="1"/>
</dbReference>
<dbReference type="Gene3D" id="1.20.120.1810">
    <property type="match status" value="1"/>
</dbReference>
<dbReference type="PROSITE" id="PS00715">
    <property type="entry name" value="SIGMA70_1"/>
    <property type="match status" value="1"/>
</dbReference>
<dbReference type="GO" id="GO:0030435">
    <property type="term" value="P:sporulation resulting in formation of a cellular spore"/>
    <property type="evidence" value="ECO:0007669"/>
    <property type="project" value="UniProtKB-KW"/>
</dbReference>
<dbReference type="PIRSF" id="PIRSF000770">
    <property type="entry name" value="RNA_pol_sigma-SigE/K"/>
    <property type="match status" value="1"/>
</dbReference>
<evidence type="ECO:0000256" key="5">
    <source>
        <dbReference type="ARBA" id="ARBA00023125"/>
    </source>
</evidence>
<dbReference type="GO" id="GO:0006352">
    <property type="term" value="P:DNA-templated transcription initiation"/>
    <property type="evidence" value="ECO:0007669"/>
    <property type="project" value="InterPro"/>
</dbReference>
<dbReference type="PRINTS" id="PR00046">
    <property type="entry name" value="SIGMA70FCT"/>
</dbReference>
<keyword evidence="3 7" id="KW-0805">Transcription regulation</keyword>
<dbReference type="NCBIfam" id="TIGR02937">
    <property type="entry name" value="sigma70-ECF"/>
    <property type="match status" value="1"/>
</dbReference>
<organism evidence="9 10">
    <name type="scientific">Candidatus Anaerostipes excrementavium</name>
    <dbReference type="NCBI Taxonomy" id="2838463"/>
    <lineage>
        <taxon>Bacteria</taxon>
        <taxon>Bacillati</taxon>
        <taxon>Bacillota</taxon>
        <taxon>Clostridia</taxon>
        <taxon>Lachnospirales</taxon>
        <taxon>Lachnospiraceae</taxon>
        <taxon>Anaerostipes</taxon>
    </lineage>
</organism>
<evidence type="ECO:0000313" key="9">
    <source>
        <dbReference type="EMBL" id="HIX68063.1"/>
    </source>
</evidence>
<dbReference type="InterPro" id="IPR013324">
    <property type="entry name" value="RNA_pol_sigma_r3/r4-like"/>
</dbReference>
<keyword evidence="4 7" id="KW-0731">Sigma factor</keyword>
<comment type="function">
    <text evidence="7">Sigma factors are initiation factors that promote the attachment of RNA polymerase to specific initiation sites and are then released.</text>
</comment>
<dbReference type="InterPro" id="IPR050813">
    <property type="entry name" value="Sigma-70_Factor"/>
</dbReference>
<dbReference type="PROSITE" id="PS50943">
    <property type="entry name" value="HTH_CROC1"/>
    <property type="match status" value="1"/>
</dbReference>
<evidence type="ECO:0000256" key="3">
    <source>
        <dbReference type="ARBA" id="ARBA00023015"/>
    </source>
</evidence>
<name>A0A9D1WVK2_9FIRM</name>
<dbReference type="InterPro" id="IPR000943">
    <property type="entry name" value="RNA_pol_sigma70"/>
</dbReference>
<dbReference type="EMBL" id="DXEM01000027">
    <property type="protein sequence ID" value="HIX68063.1"/>
    <property type="molecule type" value="Genomic_DNA"/>
</dbReference>
<feature type="domain" description="HTH cro/C1-type" evidence="8">
    <location>
        <begin position="174"/>
        <end position="195"/>
    </location>
</feature>
<dbReference type="InterPro" id="IPR001387">
    <property type="entry name" value="Cro/C1-type_HTH"/>
</dbReference>
<accession>A0A9D1WVK2</accession>
<comment type="caution">
    <text evidence="9">The sequence shown here is derived from an EMBL/GenBank/DDBJ whole genome shotgun (WGS) entry which is preliminary data.</text>
</comment>
<dbReference type="GO" id="GO:0016987">
    <property type="term" value="F:sigma factor activity"/>
    <property type="evidence" value="ECO:0007669"/>
    <property type="project" value="UniProtKB-KW"/>
</dbReference>
<dbReference type="Gene3D" id="1.10.10.10">
    <property type="entry name" value="Winged helix-like DNA-binding domain superfamily/Winged helix DNA-binding domain"/>
    <property type="match status" value="1"/>
</dbReference>
<dbReference type="NCBIfam" id="NF004471">
    <property type="entry name" value="PRK05803.1"/>
    <property type="match status" value="1"/>
</dbReference>
<gene>
    <name evidence="9" type="primary">sigK</name>
    <name evidence="9" type="ORF">H9735_08115</name>
</gene>
<dbReference type="SUPFAM" id="SSF88659">
    <property type="entry name" value="Sigma3 and sigma4 domains of RNA polymerase sigma factors"/>
    <property type="match status" value="1"/>
</dbReference>
<proteinExistence type="inferred from homology"/>
<reference evidence="9" key="2">
    <citation type="submission" date="2021-04" db="EMBL/GenBank/DDBJ databases">
        <authorList>
            <person name="Gilroy R."/>
        </authorList>
    </citation>
    <scope>NUCLEOTIDE SEQUENCE</scope>
    <source>
        <strain evidence="9">CHK191-13928</strain>
    </source>
</reference>
<dbReference type="PANTHER" id="PTHR30376">
    <property type="entry name" value="SIGMA FACTOR RPOH HEAT SHOCK RELATED"/>
    <property type="match status" value="1"/>
</dbReference>
<keyword evidence="6 7" id="KW-0804">Transcription</keyword>
<dbReference type="Proteomes" id="UP000886721">
    <property type="component" value="Unassembled WGS sequence"/>
</dbReference>
<evidence type="ECO:0000256" key="2">
    <source>
        <dbReference type="ARBA" id="ARBA00022969"/>
    </source>
</evidence>
<comment type="similarity">
    <text evidence="1 7">Belongs to the sigma-70 factor family.</text>
</comment>
<dbReference type="GO" id="GO:0003677">
    <property type="term" value="F:DNA binding"/>
    <property type="evidence" value="ECO:0007669"/>
    <property type="project" value="UniProtKB-KW"/>
</dbReference>
<dbReference type="InterPro" id="IPR014284">
    <property type="entry name" value="RNA_pol_sigma-70_dom"/>
</dbReference>
<sequence>MQAFLEPLSPEEERHYLELSHQGDMEARNLLVEHNLRLVAHIVKKYHNFDRDKDDLISVGTIGLIKAINTYKLEKGHRLVTYASRCIENELLMMLRQERKTSKDTSLYEPIGVDKEGNEIHLLDILGAEEIDLVKKIDQNEKIKRIYQILEEMEPTKEKKTLIMRYGLYGTKPMTQREVAQKLDISRSYVSRIEKKAVEMLKKQLDLSSSIPDDLRGFDKV</sequence>
<evidence type="ECO:0000256" key="6">
    <source>
        <dbReference type="ARBA" id="ARBA00023163"/>
    </source>
</evidence>
<evidence type="ECO:0000256" key="7">
    <source>
        <dbReference type="RuleBase" id="RU362124"/>
    </source>
</evidence>
<dbReference type="PANTHER" id="PTHR30376:SF3">
    <property type="entry name" value="RNA POLYMERASE SIGMA FACTOR RPOH"/>
    <property type="match status" value="1"/>
</dbReference>
<dbReference type="AlphaFoldDB" id="A0A9D1WVK2"/>
<keyword evidence="2" id="KW-0749">Sporulation</keyword>
<dbReference type="SUPFAM" id="SSF88946">
    <property type="entry name" value="Sigma2 domain of RNA polymerase sigma factors"/>
    <property type="match status" value="1"/>
</dbReference>
<dbReference type="InterPro" id="IPR013325">
    <property type="entry name" value="RNA_pol_sigma_r2"/>
</dbReference>